<feature type="domain" description="Big-1" evidence="3">
    <location>
        <begin position="45"/>
        <end position="135"/>
    </location>
</feature>
<gene>
    <name evidence="4" type="ORF">COU88_00090</name>
</gene>
<dbReference type="SMART" id="SM00634">
    <property type="entry name" value="BID_1"/>
    <property type="match status" value="1"/>
</dbReference>
<protein>
    <recommendedName>
        <fullName evidence="3">Big-1 domain-containing protein</fullName>
    </recommendedName>
</protein>
<keyword evidence="2" id="KW-1133">Transmembrane helix</keyword>
<comment type="similarity">
    <text evidence="1">Belongs to the intimin/invasin family.</text>
</comment>
<accession>A0A2M8KTS6</accession>
<dbReference type="SUPFAM" id="SSF49373">
    <property type="entry name" value="Invasin/intimin cell-adhesion fragments"/>
    <property type="match status" value="1"/>
</dbReference>
<comment type="caution">
    <text evidence="4">The sequence shown here is derived from an EMBL/GenBank/DDBJ whole genome shotgun (WGS) entry which is preliminary data.</text>
</comment>
<evidence type="ECO:0000256" key="2">
    <source>
        <dbReference type="SAM" id="Phobius"/>
    </source>
</evidence>
<dbReference type="PROSITE" id="PS51127">
    <property type="entry name" value="BIG1"/>
    <property type="match status" value="1"/>
</dbReference>
<dbReference type="InterPro" id="IPR008964">
    <property type="entry name" value="Invasin/intimin_cell_adhesion"/>
</dbReference>
<dbReference type="AlphaFoldDB" id="A0A2M8KTS6"/>
<reference evidence="5" key="1">
    <citation type="submission" date="2017-09" db="EMBL/GenBank/DDBJ databases">
        <title>Depth-based differentiation of microbial function through sediment-hosted aquifers and enrichment of novel symbionts in the deep terrestrial subsurface.</title>
        <authorList>
            <person name="Probst A.J."/>
            <person name="Ladd B."/>
            <person name="Jarett J.K."/>
            <person name="Geller-Mcgrath D.E."/>
            <person name="Sieber C.M.K."/>
            <person name="Emerson J.B."/>
            <person name="Anantharaman K."/>
            <person name="Thomas B.C."/>
            <person name="Malmstrom R."/>
            <person name="Stieglmeier M."/>
            <person name="Klingl A."/>
            <person name="Woyke T."/>
            <person name="Ryan C.M."/>
            <person name="Banfield J.F."/>
        </authorList>
    </citation>
    <scope>NUCLEOTIDE SEQUENCE [LARGE SCALE GENOMIC DNA]</scope>
</reference>
<feature type="transmembrane region" description="Helical" evidence="2">
    <location>
        <begin position="6"/>
        <end position="26"/>
    </location>
</feature>
<evidence type="ECO:0000259" key="3">
    <source>
        <dbReference type="PROSITE" id="PS51127"/>
    </source>
</evidence>
<evidence type="ECO:0000313" key="4">
    <source>
        <dbReference type="EMBL" id="PJE63335.1"/>
    </source>
</evidence>
<dbReference type="InterPro" id="IPR003344">
    <property type="entry name" value="Big_1_dom"/>
</dbReference>
<keyword evidence="2" id="KW-0472">Membrane</keyword>
<organism evidence="4 5">
    <name type="scientific">Candidatus Roizmanbacteria bacterium CG10_big_fil_rev_8_21_14_0_10_39_6</name>
    <dbReference type="NCBI Taxonomy" id="1974853"/>
    <lineage>
        <taxon>Bacteria</taxon>
        <taxon>Candidatus Roizmaniibacteriota</taxon>
    </lineage>
</organism>
<name>A0A2M8KTS6_9BACT</name>
<evidence type="ECO:0000256" key="1">
    <source>
        <dbReference type="ARBA" id="ARBA00010116"/>
    </source>
</evidence>
<keyword evidence="2" id="KW-0812">Transmembrane</keyword>
<proteinExistence type="inferred from homology"/>
<sequence length="137" mass="14421">MPSRKLNILYALFFFVSIFVLGVAIFEDQIRVRIRATSTVVSSGKSVLLVDKIVAGVKKDSIRITVFARNATGDTLAGVSVQAQATLGAIQPASATTDAMGKAVFTVSSNVNGKSIITATVGNQSLPQKVTVLFSTE</sequence>
<dbReference type="Gene3D" id="2.60.40.10">
    <property type="entry name" value="Immunoglobulins"/>
    <property type="match status" value="1"/>
</dbReference>
<evidence type="ECO:0000313" key="5">
    <source>
        <dbReference type="Proteomes" id="UP000229554"/>
    </source>
</evidence>
<dbReference type="EMBL" id="PFED01000003">
    <property type="protein sequence ID" value="PJE63335.1"/>
    <property type="molecule type" value="Genomic_DNA"/>
</dbReference>
<dbReference type="Pfam" id="PF02369">
    <property type="entry name" value="Big_1"/>
    <property type="match status" value="1"/>
</dbReference>
<dbReference type="Proteomes" id="UP000229554">
    <property type="component" value="Unassembled WGS sequence"/>
</dbReference>
<dbReference type="InterPro" id="IPR013783">
    <property type="entry name" value="Ig-like_fold"/>
</dbReference>